<keyword evidence="7 12" id="KW-0822">Tryptophan biosynthesis</keyword>
<dbReference type="PANTHER" id="PTHR48077">
    <property type="entry name" value="TRYPTOPHAN SYNTHASE-RELATED"/>
    <property type="match status" value="1"/>
</dbReference>
<dbReference type="KEGG" id="aji:C0Z10_06805"/>
<dbReference type="EMBL" id="CP025570">
    <property type="protein sequence ID" value="AZZ39506.1"/>
    <property type="molecule type" value="Genomic_DNA"/>
</dbReference>
<proteinExistence type="inferred from homology"/>
<evidence type="ECO:0000256" key="3">
    <source>
        <dbReference type="ARBA" id="ARBA00004733"/>
    </source>
</evidence>
<dbReference type="GO" id="GO:0005737">
    <property type="term" value="C:cytoplasm"/>
    <property type="evidence" value="ECO:0007669"/>
    <property type="project" value="TreeGrafter"/>
</dbReference>
<dbReference type="PIRSF" id="PIRSF001413">
    <property type="entry name" value="Trp_syn_beta"/>
    <property type="match status" value="1"/>
</dbReference>
<dbReference type="InterPro" id="IPR006653">
    <property type="entry name" value="Trp_synth_b_CS"/>
</dbReference>
<dbReference type="UniPathway" id="UPA00035">
    <property type="reaction ID" value="UER00044"/>
</dbReference>
<feature type="modified residue" description="N6-(pyridoxal phosphate)lysine" evidence="12">
    <location>
        <position position="107"/>
    </location>
</feature>
<reference evidence="16" key="1">
    <citation type="submission" date="2017-12" db="EMBL/GenBank/DDBJ databases">
        <title>Whole genome sequencing of Acidipropionibacterium jensenii strains JS279 and JS280.</title>
        <authorList>
            <person name="Deptula P."/>
            <person name="Laine P."/>
            <person name="Smolander O.-P."/>
            <person name="Paulin L."/>
            <person name="Auvinen P."/>
            <person name="Varmanen P."/>
        </authorList>
    </citation>
    <scope>NUCLEOTIDE SEQUENCE [LARGE SCALE GENOMIC DNA]</scope>
    <source>
        <strain evidence="16">JS280</strain>
    </source>
</reference>
<feature type="region of interest" description="Disordered" evidence="13">
    <location>
        <begin position="1"/>
        <end position="28"/>
    </location>
</feature>
<dbReference type="NCBIfam" id="TIGR00263">
    <property type="entry name" value="trpB"/>
    <property type="match status" value="1"/>
</dbReference>
<dbReference type="InterPro" id="IPR036052">
    <property type="entry name" value="TrpB-like_PALP_sf"/>
</dbReference>
<evidence type="ECO:0000256" key="9">
    <source>
        <dbReference type="ARBA" id="ARBA00023141"/>
    </source>
</evidence>
<dbReference type="InterPro" id="IPR001926">
    <property type="entry name" value="TrpB-like_PALP"/>
</dbReference>
<evidence type="ECO:0000256" key="6">
    <source>
        <dbReference type="ARBA" id="ARBA00022605"/>
    </source>
</evidence>
<comment type="cofactor">
    <cofactor evidence="1 12">
        <name>pyridoxal 5'-phosphate</name>
        <dbReference type="ChEBI" id="CHEBI:597326"/>
    </cofactor>
</comment>
<evidence type="ECO:0000313" key="16">
    <source>
        <dbReference type="Proteomes" id="UP000285875"/>
    </source>
</evidence>
<dbReference type="RefSeq" id="WP_097798885.1">
    <property type="nucleotide sequence ID" value="NZ_CP025570.1"/>
</dbReference>
<keyword evidence="8 12" id="KW-0663">Pyridoxal phosphate</keyword>
<dbReference type="Pfam" id="PF00291">
    <property type="entry name" value="PALP"/>
    <property type="match status" value="1"/>
</dbReference>
<feature type="domain" description="Tryptophan synthase beta chain-like PALP" evidence="14">
    <location>
        <begin position="72"/>
        <end position="388"/>
    </location>
</feature>
<comment type="function">
    <text evidence="2 12">The beta subunit is responsible for the synthesis of L-tryptophan from indole and L-serine.</text>
</comment>
<dbReference type="AlphaFoldDB" id="A0A3T0RZE5"/>
<evidence type="ECO:0000256" key="13">
    <source>
        <dbReference type="SAM" id="MobiDB-lite"/>
    </source>
</evidence>
<feature type="compositionally biased region" description="Low complexity" evidence="13">
    <location>
        <begin position="1"/>
        <end position="15"/>
    </location>
</feature>
<organism evidence="15 16">
    <name type="scientific">Acidipropionibacterium jensenii</name>
    <dbReference type="NCBI Taxonomy" id="1749"/>
    <lineage>
        <taxon>Bacteria</taxon>
        <taxon>Bacillati</taxon>
        <taxon>Actinomycetota</taxon>
        <taxon>Actinomycetes</taxon>
        <taxon>Propionibacteriales</taxon>
        <taxon>Propionibacteriaceae</taxon>
        <taxon>Acidipropionibacterium</taxon>
    </lineage>
</organism>
<keyword evidence="6 12" id="KW-0028">Amino-acid biosynthesis</keyword>
<comment type="pathway">
    <text evidence="3 12">Amino-acid biosynthesis; L-tryptophan biosynthesis; L-tryptophan from chorismate: step 5/5.</text>
</comment>
<comment type="similarity">
    <text evidence="4 12">Belongs to the TrpB family.</text>
</comment>
<gene>
    <name evidence="12 15" type="primary">trpB</name>
    <name evidence="15" type="ORF">C0Z10_06805</name>
</gene>
<evidence type="ECO:0000256" key="5">
    <source>
        <dbReference type="ARBA" id="ARBA00011270"/>
    </source>
</evidence>
<keyword evidence="10 12" id="KW-0456">Lyase</keyword>
<dbReference type="FunFam" id="3.40.50.1100:FF:000004">
    <property type="entry name" value="Tryptophan synthase beta chain"/>
    <property type="match status" value="1"/>
</dbReference>
<evidence type="ECO:0000256" key="8">
    <source>
        <dbReference type="ARBA" id="ARBA00022898"/>
    </source>
</evidence>
<evidence type="ECO:0000256" key="10">
    <source>
        <dbReference type="ARBA" id="ARBA00023239"/>
    </source>
</evidence>
<dbReference type="InterPro" id="IPR006654">
    <property type="entry name" value="Trp_synth_beta"/>
</dbReference>
<dbReference type="CDD" id="cd06446">
    <property type="entry name" value="Trp-synth_B"/>
    <property type="match status" value="1"/>
</dbReference>
<dbReference type="EC" id="4.2.1.20" evidence="12"/>
<evidence type="ECO:0000256" key="1">
    <source>
        <dbReference type="ARBA" id="ARBA00001933"/>
    </source>
</evidence>
<comment type="subunit">
    <text evidence="5 12">Tetramer of two alpha and two beta chains.</text>
</comment>
<evidence type="ECO:0000256" key="12">
    <source>
        <dbReference type="HAMAP-Rule" id="MF_00133"/>
    </source>
</evidence>
<dbReference type="HAMAP" id="MF_00133">
    <property type="entry name" value="Trp_synth_beta"/>
    <property type="match status" value="1"/>
</dbReference>
<evidence type="ECO:0000256" key="2">
    <source>
        <dbReference type="ARBA" id="ARBA00002786"/>
    </source>
</evidence>
<comment type="catalytic activity">
    <reaction evidence="11 12">
        <text>(1S,2R)-1-C-(indol-3-yl)glycerol 3-phosphate + L-serine = D-glyceraldehyde 3-phosphate + L-tryptophan + H2O</text>
        <dbReference type="Rhea" id="RHEA:10532"/>
        <dbReference type="ChEBI" id="CHEBI:15377"/>
        <dbReference type="ChEBI" id="CHEBI:33384"/>
        <dbReference type="ChEBI" id="CHEBI:57912"/>
        <dbReference type="ChEBI" id="CHEBI:58866"/>
        <dbReference type="ChEBI" id="CHEBI:59776"/>
        <dbReference type="EC" id="4.2.1.20"/>
    </reaction>
</comment>
<sequence length="428" mass="45284">MSPSSTSPAPRTPDTGAPAQVPDATGHFGRFGGRFVPEALQAALDQLDRTFEEAMADPAFATALDDLRRNYAGRPSPLTEAHRFAEHCHGARVFLKREDLNHTGSHKINNVLGQALLARRMGKHRLIAETGAGQHGVATATVAAMLGMKCRVYMGKVDTDRQALNVARMQLLGAEVVAVEAGSKTLKDAMNEAMRDWVAHVDDTHYLIGTASGPAPFPKVVKQFQRVISIESREQIEMITGCLPDAICACVGGGSNAIGSFAEYIADPSVKLFGFEAGGEGVATGYHAASITGGSVGVLHGTRTYILQDEDGQTVESHSISAGLDYPGVGPEHSWLARTGRAQYLPIDDDEAMEALRILTESEGIMPAIESAHAVAGAMKISKDLAGRNGNPPVIIITISGRGDKDVDTALKWFGIDGSVDATTGGMK</sequence>
<dbReference type="FunFam" id="3.40.50.1100:FF:000001">
    <property type="entry name" value="Tryptophan synthase beta chain"/>
    <property type="match status" value="1"/>
</dbReference>
<name>A0A3T0RZE5_9ACTN</name>
<evidence type="ECO:0000259" key="14">
    <source>
        <dbReference type="Pfam" id="PF00291"/>
    </source>
</evidence>
<evidence type="ECO:0000256" key="7">
    <source>
        <dbReference type="ARBA" id="ARBA00022822"/>
    </source>
</evidence>
<evidence type="ECO:0000256" key="11">
    <source>
        <dbReference type="ARBA" id="ARBA00049047"/>
    </source>
</evidence>
<dbReference type="SUPFAM" id="SSF53686">
    <property type="entry name" value="Tryptophan synthase beta subunit-like PLP-dependent enzymes"/>
    <property type="match status" value="1"/>
</dbReference>
<dbReference type="PANTHER" id="PTHR48077:SF3">
    <property type="entry name" value="TRYPTOPHAN SYNTHASE"/>
    <property type="match status" value="1"/>
</dbReference>
<keyword evidence="9 12" id="KW-0057">Aromatic amino acid biosynthesis</keyword>
<dbReference type="GO" id="GO:0004834">
    <property type="term" value="F:tryptophan synthase activity"/>
    <property type="evidence" value="ECO:0007669"/>
    <property type="project" value="UniProtKB-UniRule"/>
</dbReference>
<evidence type="ECO:0000256" key="4">
    <source>
        <dbReference type="ARBA" id="ARBA00009982"/>
    </source>
</evidence>
<protein>
    <recommendedName>
        <fullName evidence="12">Tryptophan synthase beta chain</fullName>
        <ecNumber evidence="12">4.2.1.20</ecNumber>
    </recommendedName>
</protein>
<evidence type="ECO:0000313" key="15">
    <source>
        <dbReference type="EMBL" id="AZZ39506.1"/>
    </source>
</evidence>
<dbReference type="Proteomes" id="UP000285875">
    <property type="component" value="Chromosome"/>
</dbReference>
<dbReference type="InterPro" id="IPR023026">
    <property type="entry name" value="Trp_synth_beta/beta-like"/>
</dbReference>
<accession>A0A3T0RZE5</accession>
<dbReference type="Gene3D" id="3.40.50.1100">
    <property type="match status" value="2"/>
</dbReference>
<dbReference type="PROSITE" id="PS00168">
    <property type="entry name" value="TRP_SYNTHASE_BETA"/>
    <property type="match status" value="1"/>
</dbReference>